<dbReference type="SUPFAM" id="SSF46785">
    <property type="entry name" value="Winged helix' DNA-binding domain"/>
    <property type="match status" value="1"/>
</dbReference>
<dbReference type="Gene3D" id="1.10.10.10">
    <property type="entry name" value="Winged helix-like DNA-binding domain superfamily/Winged helix DNA-binding domain"/>
    <property type="match status" value="1"/>
</dbReference>
<gene>
    <name evidence="6" type="ORF">E6C48_17575</name>
</gene>
<dbReference type="CDD" id="cd00038">
    <property type="entry name" value="CAP_ED"/>
    <property type="match status" value="1"/>
</dbReference>
<keyword evidence="1" id="KW-0805">Transcription regulation</keyword>
<evidence type="ECO:0000256" key="2">
    <source>
        <dbReference type="ARBA" id="ARBA00023125"/>
    </source>
</evidence>
<evidence type="ECO:0000256" key="1">
    <source>
        <dbReference type="ARBA" id="ARBA00023015"/>
    </source>
</evidence>
<dbReference type="Pfam" id="PF00027">
    <property type="entry name" value="cNMP_binding"/>
    <property type="match status" value="1"/>
</dbReference>
<dbReference type="Gene3D" id="2.60.120.10">
    <property type="entry name" value="Jelly Rolls"/>
    <property type="match status" value="1"/>
</dbReference>
<dbReference type="Proteomes" id="UP000306441">
    <property type="component" value="Unassembled WGS sequence"/>
</dbReference>
<dbReference type="Pfam" id="PF13545">
    <property type="entry name" value="HTH_Crp_2"/>
    <property type="match status" value="1"/>
</dbReference>
<feature type="domain" description="HTH crp-type" evidence="5">
    <location>
        <begin position="138"/>
        <end position="208"/>
    </location>
</feature>
<dbReference type="RefSeq" id="WP_136359483.1">
    <property type="nucleotide sequence ID" value="NZ_SSNY01000011.1"/>
</dbReference>
<dbReference type="SMART" id="SM00419">
    <property type="entry name" value="HTH_CRP"/>
    <property type="match status" value="1"/>
</dbReference>
<evidence type="ECO:0000259" key="4">
    <source>
        <dbReference type="PROSITE" id="PS50042"/>
    </source>
</evidence>
<feature type="domain" description="Cyclic nucleotide-binding" evidence="4">
    <location>
        <begin position="36"/>
        <end position="84"/>
    </location>
</feature>
<dbReference type="SMART" id="SM00100">
    <property type="entry name" value="cNMP"/>
    <property type="match status" value="1"/>
</dbReference>
<dbReference type="InterPro" id="IPR018490">
    <property type="entry name" value="cNMP-bd_dom_sf"/>
</dbReference>
<dbReference type="PRINTS" id="PR00034">
    <property type="entry name" value="HTHCRP"/>
</dbReference>
<organism evidence="6 7">
    <name type="scientific">Ollibium composti</name>
    <dbReference type="NCBI Taxonomy" id="2675109"/>
    <lineage>
        <taxon>Bacteria</taxon>
        <taxon>Pseudomonadati</taxon>
        <taxon>Pseudomonadota</taxon>
        <taxon>Alphaproteobacteria</taxon>
        <taxon>Hyphomicrobiales</taxon>
        <taxon>Phyllobacteriaceae</taxon>
        <taxon>Ollibium</taxon>
    </lineage>
</organism>
<evidence type="ECO:0000259" key="5">
    <source>
        <dbReference type="PROSITE" id="PS51063"/>
    </source>
</evidence>
<accession>A0ABY2Q5P3</accession>
<dbReference type="SUPFAM" id="SSF51206">
    <property type="entry name" value="cAMP-binding domain-like"/>
    <property type="match status" value="1"/>
</dbReference>
<dbReference type="EMBL" id="SSNY01000011">
    <property type="protein sequence ID" value="THF55445.1"/>
    <property type="molecule type" value="Genomic_DNA"/>
</dbReference>
<sequence>MTNFEQSRYSHQLGSILLERNESNTPLGSGHPATFFPAGSEIYAQGETSGNLYQVEFGAVRIYRLLSDGRRQISAFHLAGEMFGFEVDKSHHFFAEAICGTGIRVLSPSAAHVVAELLPMALQSLVRAQEQLLVLGRQNAVERVAAFFLEMSERQGGLRQVELPMSRLDIADYLGLTIETVSRVFSKLKSKGVIRLPSLRSVEIVKLQTLQDMAA</sequence>
<dbReference type="InterPro" id="IPR018335">
    <property type="entry name" value="Tscrpt_reg_HTH_Crp-type_CS"/>
</dbReference>
<dbReference type="CDD" id="cd00092">
    <property type="entry name" value="HTH_CRP"/>
    <property type="match status" value="1"/>
</dbReference>
<reference evidence="6 7" key="1">
    <citation type="submission" date="2019-04" db="EMBL/GenBank/DDBJ databases">
        <title>Mesorhizobium composti sp. nov., isolated from compost.</title>
        <authorList>
            <person name="Lin S.-Y."/>
            <person name="Hameed A."/>
            <person name="Hsieh Y.-T."/>
            <person name="Young C.-C."/>
        </authorList>
    </citation>
    <scope>NUCLEOTIDE SEQUENCE [LARGE SCALE GENOMIC DNA]</scope>
    <source>
        <strain evidence="6 7">CC-YTH430</strain>
    </source>
</reference>
<comment type="caution">
    <text evidence="6">The sequence shown here is derived from an EMBL/GenBank/DDBJ whole genome shotgun (WGS) entry which is preliminary data.</text>
</comment>
<dbReference type="InterPro" id="IPR036388">
    <property type="entry name" value="WH-like_DNA-bd_sf"/>
</dbReference>
<evidence type="ECO:0000313" key="6">
    <source>
        <dbReference type="EMBL" id="THF55445.1"/>
    </source>
</evidence>
<protein>
    <submittedName>
        <fullName evidence="6">Cyclic nucleotide-binding domain-containing protein</fullName>
    </submittedName>
</protein>
<dbReference type="InterPro" id="IPR012318">
    <property type="entry name" value="HTH_CRP"/>
</dbReference>
<dbReference type="InterPro" id="IPR014710">
    <property type="entry name" value="RmlC-like_jellyroll"/>
</dbReference>
<keyword evidence="3" id="KW-0804">Transcription</keyword>
<keyword evidence="2" id="KW-0238">DNA-binding</keyword>
<keyword evidence="7" id="KW-1185">Reference proteome</keyword>
<evidence type="ECO:0000313" key="7">
    <source>
        <dbReference type="Proteomes" id="UP000306441"/>
    </source>
</evidence>
<dbReference type="PROSITE" id="PS00042">
    <property type="entry name" value="HTH_CRP_1"/>
    <property type="match status" value="1"/>
</dbReference>
<dbReference type="InterPro" id="IPR036390">
    <property type="entry name" value="WH_DNA-bd_sf"/>
</dbReference>
<dbReference type="InterPro" id="IPR000595">
    <property type="entry name" value="cNMP-bd_dom"/>
</dbReference>
<proteinExistence type="predicted"/>
<name>A0ABY2Q5P3_9HYPH</name>
<dbReference type="PROSITE" id="PS50042">
    <property type="entry name" value="CNMP_BINDING_3"/>
    <property type="match status" value="1"/>
</dbReference>
<dbReference type="PROSITE" id="PS51063">
    <property type="entry name" value="HTH_CRP_2"/>
    <property type="match status" value="1"/>
</dbReference>
<evidence type="ECO:0000256" key="3">
    <source>
        <dbReference type="ARBA" id="ARBA00023163"/>
    </source>
</evidence>